<accession>A0A9P3G542</accession>
<comment type="caution">
    <text evidence="1">The sequence shown here is derived from an EMBL/GenBank/DDBJ whole genome shotgun (WGS) entry which is preliminary data.</text>
</comment>
<dbReference type="OrthoDB" id="3271139at2759"/>
<dbReference type="AlphaFoldDB" id="A0A9P3G542"/>
<gene>
    <name evidence="1" type="ORF">PsYK624_040930</name>
</gene>
<proteinExistence type="predicted"/>
<sequence length="170" mass="19376">MWFAALDKLRSIRVAVPDAEPSPRHFDHAIHHDLESLIWVATYSLYRRAYEVARHPLSGADELEQEVVEDALNADFGNADAAVVTLRRQAMASRGLSGLYSMLHYFDAPLRDFVLGLMDRVHAQNRHDLPPLPHMAPETMEELLTCEGLKQYIVSYIAEHFTPPDDAQRR</sequence>
<keyword evidence="2" id="KW-1185">Reference proteome</keyword>
<dbReference type="EMBL" id="BPQB01000008">
    <property type="protein sequence ID" value="GJE88010.1"/>
    <property type="molecule type" value="Genomic_DNA"/>
</dbReference>
<evidence type="ECO:0000313" key="2">
    <source>
        <dbReference type="Proteomes" id="UP000703269"/>
    </source>
</evidence>
<name>A0A9P3G542_9APHY</name>
<organism evidence="1 2">
    <name type="scientific">Phanerochaete sordida</name>
    <dbReference type="NCBI Taxonomy" id="48140"/>
    <lineage>
        <taxon>Eukaryota</taxon>
        <taxon>Fungi</taxon>
        <taxon>Dikarya</taxon>
        <taxon>Basidiomycota</taxon>
        <taxon>Agaricomycotina</taxon>
        <taxon>Agaricomycetes</taxon>
        <taxon>Polyporales</taxon>
        <taxon>Phanerochaetaceae</taxon>
        <taxon>Phanerochaete</taxon>
    </lineage>
</organism>
<dbReference type="Proteomes" id="UP000703269">
    <property type="component" value="Unassembled WGS sequence"/>
</dbReference>
<evidence type="ECO:0000313" key="1">
    <source>
        <dbReference type="EMBL" id="GJE88010.1"/>
    </source>
</evidence>
<reference evidence="1 2" key="1">
    <citation type="submission" date="2021-08" db="EMBL/GenBank/DDBJ databases">
        <title>Draft Genome Sequence of Phanerochaete sordida strain YK-624.</title>
        <authorList>
            <person name="Mori T."/>
            <person name="Dohra H."/>
            <person name="Suzuki T."/>
            <person name="Kawagishi H."/>
            <person name="Hirai H."/>
        </authorList>
    </citation>
    <scope>NUCLEOTIDE SEQUENCE [LARGE SCALE GENOMIC DNA]</scope>
    <source>
        <strain evidence="1 2">YK-624</strain>
    </source>
</reference>
<protein>
    <submittedName>
        <fullName evidence="1">Uncharacterized protein</fullName>
    </submittedName>
</protein>